<feature type="domain" description="UPF0033" evidence="1">
    <location>
        <begin position="3"/>
        <end position="67"/>
    </location>
</feature>
<organism evidence="2">
    <name type="scientific">Desulfurivibrio alkaliphilus</name>
    <dbReference type="NCBI Taxonomy" id="427923"/>
    <lineage>
        <taxon>Bacteria</taxon>
        <taxon>Pseudomonadati</taxon>
        <taxon>Thermodesulfobacteriota</taxon>
        <taxon>Desulfobulbia</taxon>
        <taxon>Desulfobulbales</taxon>
        <taxon>Desulfobulbaceae</taxon>
        <taxon>Desulfurivibrio</taxon>
    </lineage>
</organism>
<dbReference type="NCBIfam" id="TIGR03527">
    <property type="entry name" value="selenium_YedF"/>
    <property type="match status" value="1"/>
</dbReference>
<protein>
    <submittedName>
        <fullName evidence="2">Sulfurtransferase-like selenium metabolism protein YedF</fullName>
    </submittedName>
</protein>
<accession>A0A7C2TJ50</accession>
<name>A0A7C2TJ50_9BACT</name>
<dbReference type="EMBL" id="DSDS01000064">
    <property type="protein sequence ID" value="HET97645.1"/>
    <property type="molecule type" value="Genomic_DNA"/>
</dbReference>
<comment type="caution">
    <text evidence="2">The sequence shown here is derived from an EMBL/GenBank/DDBJ whole genome shotgun (WGS) entry which is preliminary data.</text>
</comment>
<gene>
    <name evidence="2" type="primary">yedF</name>
    <name evidence="2" type="ORF">ENN98_02920</name>
</gene>
<dbReference type="SUPFAM" id="SSF64307">
    <property type="entry name" value="SirA-like"/>
    <property type="match status" value="1"/>
</dbReference>
<dbReference type="InterPro" id="IPR019870">
    <property type="entry name" value="Se_metab_YedF"/>
</dbReference>
<dbReference type="Gene3D" id="3.30.110.40">
    <property type="entry name" value="TusA-like domain"/>
    <property type="match status" value="1"/>
</dbReference>
<dbReference type="CDD" id="cd03421">
    <property type="entry name" value="SirA_like_N"/>
    <property type="match status" value="1"/>
</dbReference>
<dbReference type="Pfam" id="PF01206">
    <property type="entry name" value="TusA"/>
    <property type="match status" value="1"/>
</dbReference>
<evidence type="ECO:0000259" key="1">
    <source>
        <dbReference type="Pfam" id="PF01206"/>
    </source>
</evidence>
<dbReference type="InterPro" id="IPR003787">
    <property type="entry name" value="Sulphur_relay_DsrE/F-like"/>
</dbReference>
<dbReference type="InterPro" id="IPR001455">
    <property type="entry name" value="TusA-like"/>
</dbReference>
<dbReference type="Gene3D" id="3.40.1260.10">
    <property type="entry name" value="DsrEFH-like"/>
    <property type="match status" value="1"/>
</dbReference>
<dbReference type="Proteomes" id="UP000885986">
    <property type="component" value="Unassembled WGS sequence"/>
</dbReference>
<evidence type="ECO:0000313" key="2">
    <source>
        <dbReference type="EMBL" id="HET97645.1"/>
    </source>
</evidence>
<reference evidence="2" key="1">
    <citation type="journal article" date="2020" name="mSystems">
        <title>Genome- and Community-Level Interaction Insights into Carbon Utilization and Element Cycling Functions of Hydrothermarchaeota in Hydrothermal Sediment.</title>
        <authorList>
            <person name="Zhou Z."/>
            <person name="Liu Y."/>
            <person name="Xu W."/>
            <person name="Pan J."/>
            <person name="Luo Z.H."/>
            <person name="Li M."/>
        </authorList>
    </citation>
    <scope>NUCLEOTIDE SEQUENCE [LARGE SCALE GENOMIC DNA]</scope>
    <source>
        <strain evidence="2">SpSt-1224</strain>
    </source>
</reference>
<dbReference type="Pfam" id="PF02635">
    <property type="entry name" value="DsrE"/>
    <property type="match status" value="1"/>
</dbReference>
<proteinExistence type="predicted"/>
<dbReference type="SUPFAM" id="SSF75169">
    <property type="entry name" value="DsrEFH-like"/>
    <property type="match status" value="1"/>
</dbReference>
<dbReference type="InterPro" id="IPR036868">
    <property type="entry name" value="TusA-like_sf"/>
</dbReference>
<dbReference type="AlphaFoldDB" id="A0A7C2TJ50"/>
<sequence length="204" mass="22035">MSHELDCRGLACPGPVTQIKDLLAAERPARLVVTVDNQAARENVSRFLHYHHYQVEVEEQGDLFRITGTAGAAEGEAACELMPEAELRPDSGPRKIMVLVASDRLGHGDDDLGAELLLSFLKTLKEMGPDLWRLVLVNAGVTLTVKGAAALPALQELAAEGVHIMVCGTCLSHFQLLEKKEVGETTNMLDIVTAMQLADSVINV</sequence>
<dbReference type="InterPro" id="IPR027396">
    <property type="entry name" value="DsrEFH-like"/>
</dbReference>